<dbReference type="Gene3D" id="3.30.450.40">
    <property type="match status" value="1"/>
</dbReference>
<name>A0A1Y5RGH9_9RHOB</name>
<evidence type="ECO:0000313" key="1">
    <source>
        <dbReference type="EMBL" id="SLN16904.1"/>
    </source>
</evidence>
<dbReference type="EMBL" id="FWFW01000001">
    <property type="protein sequence ID" value="SLN16904.1"/>
    <property type="molecule type" value="Genomic_DNA"/>
</dbReference>
<evidence type="ECO:0000313" key="2">
    <source>
        <dbReference type="Proteomes" id="UP000193307"/>
    </source>
</evidence>
<dbReference type="Proteomes" id="UP000193307">
    <property type="component" value="Unassembled WGS sequence"/>
</dbReference>
<accession>A0A1Y5RGH9</accession>
<dbReference type="InterPro" id="IPR029016">
    <property type="entry name" value="GAF-like_dom_sf"/>
</dbReference>
<dbReference type="STRING" id="658057.SAMN04488032_101253"/>
<protein>
    <recommendedName>
        <fullName evidence="3">Recombinase XerC</fullName>
    </recommendedName>
</protein>
<dbReference type="AlphaFoldDB" id="A0A1Y5RGH9"/>
<dbReference type="OrthoDB" id="7200179at2"/>
<organism evidence="1 2">
    <name type="scientific">Pacificibacter marinus</name>
    <dbReference type="NCBI Taxonomy" id="658057"/>
    <lineage>
        <taxon>Bacteria</taxon>
        <taxon>Pseudomonadati</taxon>
        <taxon>Pseudomonadota</taxon>
        <taxon>Alphaproteobacteria</taxon>
        <taxon>Rhodobacterales</taxon>
        <taxon>Roseobacteraceae</taxon>
        <taxon>Pacificibacter</taxon>
    </lineage>
</organism>
<dbReference type="Pfam" id="PF04340">
    <property type="entry name" value="DUF484"/>
    <property type="match status" value="1"/>
</dbReference>
<reference evidence="1 2" key="1">
    <citation type="submission" date="2017-03" db="EMBL/GenBank/DDBJ databases">
        <authorList>
            <person name="Afonso C.L."/>
            <person name="Miller P.J."/>
            <person name="Scott M.A."/>
            <person name="Spackman E."/>
            <person name="Goraichik I."/>
            <person name="Dimitrov K.M."/>
            <person name="Suarez D.L."/>
            <person name="Swayne D.E."/>
        </authorList>
    </citation>
    <scope>NUCLEOTIDE SEQUENCE [LARGE SCALE GENOMIC DNA]</scope>
    <source>
        <strain evidence="1 2">CECT 7971</strain>
    </source>
</reference>
<sequence>MSTQIPTAPHSKTMAPLAEELREKIISEPDMILDDIDVMKALIAANEKSSGSNIVDLRGIAMDRLENRLDRLEDTHRGVIAAAYENLAGTNQIHRAILRMMDPLDFETFLRDLGGEVSDILRVDSVKLLLETKVEDDDPVVRKLGDVLVTAEPGFVDTYLTLGRNIPARAITLRQVAPDTDIIYGDETGFIHSEACLKLDFGPGRLPGLLILGAEDPHMFKPAQGTDLLSFFAGVFEKTMRRWLA</sequence>
<dbReference type="InterPro" id="IPR007435">
    <property type="entry name" value="DUF484"/>
</dbReference>
<evidence type="ECO:0008006" key="3">
    <source>
        <dbReference type="Google" id="ProtNLM"/>
    </source>
</evidence>
<gene>
    <name evidence="1" type="ORF">PAM7971_00397</name>
</gene>
<dbReference type="RefSeq" id="WP_085847296.1">
    <property type="nucleotide sequence ID" value="NZ_FNZV01000001.1"/>
</dbReference>
<keyword evidence="2" id="KW-1185">Reference proteome</keyword>
<proteinExistence type="predicted"/>